<evidence type="ECO:0000313" key="3">
    <source>
        <dbReference type="EMBL" id="KAF6750667.1"/>
    </source>
</evidence>
<dbReference type="OrthoDB" id="2728078at2759"/>
<dbReference type="InterPro" id="IPR036397">
    <property type="entry name" value="RNaseH_sf"/>
</dbReference>
<dbReference type="Pfam" id="PF00075">
    <property type="entry name" value="RNase_H"/>
    <property type="match status" value="1"/>
</dbReference>
<protein>
    <recommendedName>
        <fullName evidence="2">RNase H type-1 domain-containing protein</fullName>
    </recommendedName>
</protein>
<feature type="region of interest" description="Disordered" evidence="1">
    <location>
        <begin position="183"/>
        <end position="215"/>
    </location>
</feature>
<sequence length="263" mass="29668">MINPLTQSWRVNLDSTTLPASLKRMMRTAYKYGVKLVPFGVNQTIRRRMPYWFHWANKPKLESQYYDMWGKCQRLNHNIKYVGEMLDHANKTGAFGCRNKPSCVCPSCDRDRQTGCKNPTACRKNAHAKLNNIEPEWDPRKFAAEAEEAPGDDDLDPLDDSYTKAWRPGQTLTHPGQLVRIFTSEEKKPRAGQREQAPQPARAPTTPDVELYTDGSCVNNGTADARCGSGVWYGEDDPRNQALRVDLPEQSNNVGELVAVLAA</sequence>
<proteinExistence type="predicted"/>
<dbReference type="InterPro" id="IPR012337">
    <property type="entry name" value="RNaseH-like_sf"/>
</dbReference>
<dbReference type="PROSITE" id="PS50879">
    <property type="entry name" value="RNASE_H_1"/>
    <property type="match status" value="1"/>
</dbReference>
<evidence type="ECO:0000259" key="2">
    <source>
        <dbReference type="PROSITE" id="PS50879"/>
    </source>
</evidence>
<feature type="compositionally biased region" description="Low complexity" evidence="1">
    <location>
        <begin position="194"/>
        <end position="204"/>
    </location>
</feature>
<dbReference type="AlphaFoldDB" id="A0A8H6HQQ0"/>
<gene>
    <name evidence="3" type="ORF">DFP72DRAFT_817405</name>
</gene>
<dbReference type="SUPFAM" id="SSF53098">
    <property type="entry name" value="Ribonuclease H-like"/>
    <property type="match status" value="1"/>
</dbReference>
<feature type="domain" description="RNase H type-1" evidence="2">
    <location>
        <begin position="205"/>
        <end position="263"/>
    </location>
</feature>
<dbReference type="GO" id="GO:0003676">
    <property type="term" value="F:nucleic acid binding"/>
    <property type="evidence" value="ECO:0007669"/>
    <property type="project" value="InterPro"/>
</dbReference>
<comment type="caution">
    <text evidence="3">The sequence shown here is derived from an EMBL/GenBank/DDBJ whole genome shotgun (WGS) entry which is preliminary data.</text>
</comment>
<feature type="non-terminal residue" evidence="3">
    <location>
        <position position="263"/>
    </location>
</feature>
<keyword evidence="4" id="KW-1185">Reference proteome</keyword>
<name>A0A8H6HQQ0_9AGAR</name>
<evidence type="ECO:0000313" key="4">
    <source>
        <dbReference type="Proteomes" id="UP000521943"/>
    </source>
</evidence>
<dbReference type="Proteomes" id="UP000521943">
    <property type="component" value="Unassembled WGS sequence"/>
</dbReference>
<evidence type="ECO:0000256" key="1">
    <source>
        <dbReference type="SAM" id="MobiDB-lite"/>
    </source>
</evidence>
<organism evidence="3 4">
    <name type="scientific">Ephemerocybe angulata</name>
    <dbReference type="NCBI Taxonomy" id="980116"/>
    <lineage>
        <taxon>Eukaryota</taxon>
        <taxon>Fungi</taxon>
        <taxon>Dikarya</taxon>
        <taxon>Basidiomycota</taxon>
        <taxon>Agaricomycotina</taxon>
        <taxon>Agaricomycetes</taxon>
        <taxon>Agaricomycetidae</taxon>
        <taxon>Agaricales</taxon>
        <taxon>Agaricineae</taxon>
        <taxon>Psathyrellaceae</taxon>
        <taxon>Ephemerocybe</taxon>
    </lineage>
</organism>
<dbReference type="InterPro" id="IPR002156">
    <property type="entry name" value="RNaseH_domain"/>
</dbReference>
<accession>A0A8H6HQQ0</accession>
<reference evidence="3 4" key="1">
    <citation type="submission" date="2020-07" db="EMBL/GenBank/DDBJ databases">
        <title>Comparative genomics of pyrophilous fungi reveals a link between fire events and developmental genes.</title>
        <authorList>
            <consortium name="DOE Joint Genome Institute"/>
            <person name="Steindorff A.S."/>
            <person name="Carver A."/>
            <person name="Calhoun S."/>
            <person name="Stillman K."/>
            <person name="Liu H."/>
            <person name="Lipzen A."/>
            <person name="Pangilinan J."/>
            <person name="Labutti K."/>
            <person name="Bruns T.D."/>
            <person name="Grigoriev I.V."/>
        </authorList>
    </citation>
    <scope>NUCLEOTIDE SEQUENCE [LARGE SCALE GENOMIC DNA]</scope>
    <source>
        <strain evidence="3 4">CBS 144469</strain>
    </source>
</reference>
<feature type="compositionally biased region" description="Basic and acidic residues" evidence="1">
    <location>
        <begin position="183"/>
        <end position="193"/>
    </location>
</feature>
<dbReference type="Gene3D" id="3.30.420.10">
    <property type="entry name" value="Ribonuclease H-like superfamily/Ribonuclease H"/>
    <property type="match status" value="1"/>
</dbReference>
<dbReference type="GO" id="GO:0004523">
    <property type="term" value="F:RNA-DNA hybrid ribonuclease activity"/>
    <property type="evidence" value="ECO:0007669"/>
    <property type="project" value="InterPro"/>
</dbReference>
<dbReference type="EMBL" id="JACGCI010000055">
    <property type="protein sequence ID" value="KAF6750667.1"/>
    <property type="molecule type" value="Genomic_DNA"/>
</dbReference>